<organism evidence="15 16">
    <name type="scientific">Canavalia gladiata</name>
    <name type="common">Sword bean</name>
    <name type="synonym">Dolichos gladiatus</name>
    <dbReference type="NCBI Taxonomy" id="3824"/>
    <lineage>
        <taxon>Eukaryota</taxon>
        <taxon>Viridiplantae</taxon>
        <taxon>Streptophyta</taxon>
        <taxon>Embryophyta</taxon>
        <taxon>Tracheophyta</taxon>
        <taxon>Spermatophyta</taxon>
        <taxon>Magnoliopsida</taxon>
        <taxon>eudicotyledons</taxon>
        <taxon>Gunneridae</taxon>
        <taxon>Pentapetalae</taxon>
        <taxon>rosids</taxon>
        <taxon>fabids</taxon>
        <taxon>Fabales</taxon>
        <taxon>Fabaceae</taxon>
        <taxon>Papilionoideae</taxon>
        <taxon>50 kb inversion clade</taxon>
        <taxon>NPAAA clade</taxon>
        <taxon>indigoferoid/millettioid clade</taxon>
        <taxon>Phaseoleae</taxon>
        <taxon>Canavalia</taxon>
    </lineage>
</organism>
<evidence type="ECO:0000256" key="12">
    <source>
        <dbReference type="ARBA" id="ARBA00047912"/>
    </source>
</evidence>
<sequence length="550" mass="61088">MGVELSYALSKLQTLSTSDYASVISMNLFVALLCACIVIGHLLEENRWVNESITALWIGLCTGVVILLLSRGKSSHLLVFSEDLFFIYLLPPIIFNAGFQVKKKQFFVNFITIILFGAVGTLISCSIITFGVIKIFKRMGIGKSLEIGDYLAIGAIFAATDSVCTLQVLSQDETPLLYSLVFGEGVVNDATSVVLFNAIKSFDLNQLDPRIGLHFIGNFMYLFIASTMLGVLAGLLSAYIIKKLYIGRHSTDREVALMMLMAYLSYILAELWYLSGILTVFFCGITMSHYTWHNVTESSRITTKHAFATLSFVAETFIFLYVGMDALDIEKWRFVSDRPGTSVTVSTVLLGLVLAGRAAFVFPLSFLSNLTKRTPQERLSFRQQVIIWWAGLMRGAVSMALAYNQFTMSGHTELRTNAIMITSTITVVLVSTVVFGLMTKPLIRFLLPVAPPTSPPRRRSSMLNIDTPNSPKSITVPFLGASQDSENDLDGNEINRPSNIRDLLTTPTHTVHRLWRKFDNAVMRPVFGGRGFVPVVPPSPTERKGNNQWQ</sequence>
<dbReference type="PRINTS" id="PR01084">
    <property type="entry name" value="NAHEXCHNGR"/>
</dbReference>
<comment type="subcellular location">
    <subcellularLocation>
        <location evidence="1">Membrane</location>
        <topology evidence="1">Multi-pass membrane protein</topology>
    </subcellularLocation>
</comment>
<evidence type="ECO:0000256" key="13">
    <source>
        <dbReference type="SAM" id="Phobius"/>
    </source>
</evidence>
<dbReference type="GO" id="GO:0051453">
    <property type="term" value="P:regulation of intracellular pH"/>
    <property type="evidence" value="ECO:0007669"/>
    <property type="project" value="TreeGrafter"/>
</dbReference>
<feature type="transmembrane region" description="Helical" evidence="13">
    <location>
        <begin position="385"/>
        <end position="406"/>
    </location>
</feature>
<evidence type="ECO:0000256" key="1">
    <source>
        <dbReference type="ARBA" id="ARBA00004141"/>
    </source>
</evidence>
<keyword evidence="16" id="KW-1185">Reference proteome</keyword>
<proteinExistence type="predicted"/>
<gene>
    <name evidence="15" type="ORF">VNO77_18436</name>
</gene>
<evidence type="ECO:0000256" key="11">
    <source>
        <dbReference type="ARBA" id="ARBA00047524"/>
    </source>
</evidence>
<evidence type="ECO:0000256" key="6">
    <source>
        <dbReference type="ARBA" id="ARBA00022989"/>
    </source>
</evidence>
<evidence type="ECO:0000256" key="4">
    <source>
        <dbReference type="ARBA" id="ARBA00022692"/>
    </source>
</evidence>
<feature type="domain" description="Cation/H+ exchanger transmembrane" evidence="14">
    <location>
        <begin position="31"/>
        <end position="443"/>
    </location>
</feature>
<dbReference type="GO" id="GO:0015385">
    <property type="term" value="F:sodium:proton antiporter activity"/>
    <property type="evidence" value="ECO:0007669"/>
    <property type="project" value="InterPro"/>
</dbReference>
<dbReference type="Proteomes" id="UP001367508">
    <property type="component" value="Unassembled WGS sequence"/>
</dbReference>
<evidence type="ECO:0000256" key="7">
    <source>
        <dbReference type="ARBA" id="ARBA00023053"/>
    </source>
</evidence>
<reference evidence="15 16" key="1">
    <citation type="submission" date="2024-01" db="EMBL/GenBank/DDBJ databases">
        <title>The genomes of 5 underutilized Papilionoideae crops provide insights into root nodulation and disease resistanc.</title>
        <authorList>
            <person name="Jiang F."/>
        </authorList>
    </citation>
    <scope>NUCLEOTIDE SEQUENCE [LARGE SCALE GENOMIC DNA]</scope>
    <source>
        <strain evidence="15">LVBAO_FW01</strain>
        <tissue evidence="15">Leaves</tissue>
    </source>
</reference>
<keyword evidence="7" id="KW-0915">Sodium</keyword>
<feature type="transmembrane region" description="Helical" evidence="13">
    <location>
        <begin position="52"/>
        <end position="70"/>
    </location>
</feature>
<evidence type="ECO:0000256" key="9">
    <source>
        <dbReference type="ARBA" id="ARBA00023136"/>
    </source>
</evidence>
<feature type="transmembrane region" description="Helical" evidence="13">
    <location>
        <begin position="20"/>
        <end position="40"/>
    </location>
</feature>
<dbReference type="GO" id="GO:0005886">
    <property type="term" value="C:plasma membrane"/>
    <property type="evidence" value="ECO:0007669"/>
    <property type="project" value="TreeGrafter"/>
</dbReference>
<keyword evidence="10" id="KW-0739">Sodium transport</keyword>
<dbReference type="InterPro" id="IPR004709">
    <property type="entry name" value="NaH_exchanger"/>
</dbReference>
<keyword evidence="3" id="KW-0633">Potassium transport</keyword>
<comment type="caution">
    <text evidence="15">The sequence shown here is derived from an EMBL/GenBank/DDBJ whole genome shotgun (WGS) entry which is preliminary data.</text>
</comment>
<feature type="transmembrane region" description="Helical" evidence="13">
    <location>
        <begin position="107"/>
        <end position="136"/>
    </location>
</feature>
<keyword evidence="6 13" id="KW-1133">Transmembrane helix</keyword>
<dbReference type="PANTHER" id="PTHR10110">
    <property type="entry name" value="SODIUM/HYDROGEN EXCHANGER"/>
    <property type="match status" value="1"/>
</dbReference>
<evidence type="ECO:0000256" key="5">
    <source>
        <dbReference type="ARBA" id="ARBA00022958"/>
    </source>
</evidence>
<keyword evidence="4 13" id="KW-0812">Transmembrane</keyword>
<evidence type="ECO:0000313" key="15">
    <source>
        <dbReference type="EMBL" id="KAK7337849.1"/>
    </source>
</evidence>
<keyword evidence="8" id="KW-0406">Ion transport</keyword>
<dbReference type="EMBL" id="JAYMYQ010000004">
    <property type="protein sequence ID" value="KAK7337849.1"/>
    <property type="molecule type" value="Genomic_DNA"/>
</dbReference>
<feature type="transmembrane region" description="Helical" evidence="13">
    <location>
        <begin position="219"/>
        <end position="241"/>
    </location>
</feature>
<keyword evidence="5" id="KW-0630">Potassium</keyword>
<dbReference type="InterPro" id="IPR018422">
    <property type="entry name" value="Cation/H_exchanger_CPA1"/>
</dbReference>
<dbReference type="GO" id="GO:0098719">
    <property type="term" value="P:sodium ion import across plasma membrane"/>
    <property type="evidence" value="ECO:0007669"/>
    <property type="project" value="TreeGrafter"/>
</dbReference>
<feature type="transmembrane region" description="Helical" evidence="13">
    <location>
        <begin position="261"/>
        <end position="285"/>
    </location>
</feature>
<feature type="transmembrane region" description="Helical" evidence="13">
    <location>
        <begin position="77"/>
        <end position="95"/>
    </location>
</feature>
<dbReference type="Pfam" id="PF00999">
    <property type="entry name" value="Na_H_Exchanger"/>
    <property type="match status" value="1"/>
</dbReference>
<comment type="catalytic activity">
    <reaction evidence="12">
        <text>K(+)(in) + H(+)(out) = K(+)(out) + H(+)(in)</text>
        <dbReference type="Rhea" id="RHEA:29467"/>
        <dbReference type="ChEBI" id="CHEBI:15378"/>
        <dbReference type="ChEBI" id="CHEBI:29103"/>
    </reaction>
</comment>
<evidence type="ECO:0000256" key="3">
    <source>
        <dbReference type="ARBA" id="ARBA00022538"/>
    </source>
</evidence>
<evidence type="ECO:0000256" key="2">
    <source>
        <dbReference type="ARBA" id="ARBA00022448"/>
    </source>
</evidence>
<accession>A0AAN9QJM8</accession>
<evidence type="ECO:0000259" key="14">
    <source>
        <dbReference type="Pfam" id="PF00999"/>
    </source>
</evidence>
<name>A0AAN9QJM8_CANGL</name>
<feature type="transmembrane region" description="Helical" evidence="13">
    <location>
        <begin position="306"/>
        <end position="324"/>
    </location>
</feature>
<evidence type="ECO:0000313" key="16">
    <source>
        <dbReference type="Proteomes" id="UP001367508"/>
    </source>
</evidence>
<feature type="transmembrane region" description="Helical" evidence="13">
    <location>
        <begin position="418"/>
        <end position="438"/>
    </location>
</feature>
<dbReference type="GO" id="GO:0090333">
    <property type="term" value="P:regulation of stomatal closure"/>
    <property type="evidence" value="ECO:0007669"/>
    <property type="project" value="TreeGrafter"/>
</dbReference>
<dbReference type="GO" id="GO:0015386">
    <property type="term" value="F:potassium:proton antiporter activity"/>
    <property type="evidence" value="ECO:0007669"/>
    <property type="project" value="TreeGrafter"/>
</dbReference>
<protein>
    <recommendedName>
        <fullName evidence="14">Cation/H+ exchanger transmembrane domain-containing protein</fullName>
    </recommendedName>
</protein>
<dbReference type="InterPro" id="IPR006153">
    <property type="entry name" value="Cation/H_exchanger_TM"/>
</dbReference>
<comment type="catalytic activity">
    <reaction evidence="11">
        <text>Na(+)(in) + H(+)(out) = Na(+)(out) + H(+)(in)</text>
        <dbReference type="Rhea" id="RHEA:29419"/>
        <dbReference type="ChEBI" id="CHEBI:15378"/>
        <dbReference type="ChEBI" id="CHEBI:29101"/>
    </reaction>
</comment>
<dbReference type="AlphaFoldDB" id="A0AAN9QJM8"/>
<feature type="transmembrane region" description="Helical" evidence="13">
    <location>
        <begin position="344"/>
        <end position="364"/>
    </location>
</feature>
<evidence type="ECO:0000256" key="10">
    <source>
        <dbReference type="ARBA" id="ARBA00023201"/>
    </source>
</evidence>
<dbReference type="Gene3D" id="6.10.140.1330">
    <property type="match status" value="1"/>
</dbReference>
<dbReference type="PANTHER" id="PTHR10110:SF117">
    <property type="entry name" value="SODIUM_HYDROGEN EXCHANGER 2"/>
    <property type="match status" value="1"/>
</dbReference>
<keyword evidence="2" id="KW-0813">Transport</keyword>
<evidence type="ECO:0000256" key="8">
    <source>
        <dbReference type="ARBA" id="ARBA00023065"/>
    </source>
</evidence>
<keyword evidence="9 13" id="KW-0472">Membrane</keyword>